<sequence length="248" mass="28572">MLTRRRLKLRRRNSRQYQRTIVSAIHNMSVSSRVLCADQNACHGSQVFSLKSDCRAMSKPGIYQYTFDLLDKKLRSEAEIAATHQFLELVYVFSSSVVRKRYLDVKESIEMRCVSFQEGSRLQRSSKSQMEIINPDSGIRALLPWIGNMAPDTRTTEIKRLEDSIESVKREANTKYDKLVSIMKDQGQKWDHTANTHEAQIEGNKDLLHGLTQQLELVMQRFPSPSSESSQSKDKHTAYQNEPSFKPN</sequence>
<feature type="region of interest" description="Disordered" evidence="1">
    <location>
        <begin position="219"/>
        <end position="248"/>
    </location>
</feature>
<dbReference type="EMBL" id="JAAWWB010000025">
    <property type="protein sequence ID" value="KAG6752248.1"/>
    <property type="molecule type" value="Genomic_DNA"/>
</dbReference>
<reference evidence="2" key="1">
    <citation type="journal article" date="2020" name="bioRxiv">
        <title>Hybrid origin of Populus tomentosa Carr. identified through genome sequencing and phylogenomic analysis.</title>
        <authorList>
            <person name="An X."/>
            <person name="Gao K."/>
            <person name="Chen Z."/>
            <person name="Li J."/>
            <person name="Yang X."/>
            <person name="Yang X."/>
            <person name="Zhou J."/>
            <person name="Guo T."/>
            <person name="Zhao T."/>
            <person name="Huang S."/>
            <person name="Miao D."/>
            <person name="Khan W.U."/>
            <person name="Rao P."/>
            <person name="Ye M."/>
            <person name="Lei B."/>
            <person name="Liao W."/>
            <person name="Wang J."/>
            <person name="Ji L."/>
            <person name="Li Y."/>
            <person name="Guo B."/>
            <person name="Mustafa N.S."/>
            <person name="Li S."/>
            <person name="Yun Q."/>
            <person name="Keller S.R."/>
            <person name="Mao J."/>
            <person name="Zhang R."/>
            <person name="Strauss S.H."/>
        </authorList>
    </citation>
    <scope>NUCLEOTIDE SEQUENCE</scope>
    <source>
        <strain evidence="2">GM15</strain>
        <tissue evidence="2">Leaf</tissue>
    </source>
</reference>
<evidence type="ECO:0000313" key="3">
    <source>
        <dbReference type="Proteomes" id="UP000886885"/>
    </source>
</evidence>
<organism evidence="2 3">
    <name type="scientific">Populus tomentosa</name>
    <name type="common">Chinese white poplar</name>
    <dbReference type="NCBI Taxonomy" id="118781"/>
    <lineage>
        <taxon>Eukaryota</taxon>
        <taxon>Viridiplantae</taxon>
        <taxon>Streptophyta</taxon>
        <taxon>Embryophyta</taxon>
        <taxon>Tracheophyta</taxon>
        <taxon>Spermatophyta</taxon>
        <taxon>Magnoliopsida</taxon>
        <taxon>eudicotyledons</taxon>
        <taxon>Gunneridae</taxon>
        <taxon>Pentapetalae</taxon>
        <taxon>rosids</taxon>
        <taxon>fabids</taxon>
        <taxon>Malpighiales</taxon>
        <taxon>Salicaceae</taxon>
        <taxon>Saliceae</taxon>
        <taxon>Populus</taxon>
    </lineage>
</organism>
<dbReference type="AlphaFoldDB" id="A0A8X7YG89"/>
<feature type="compositionally biased region" description="Polar residues" evidence="1">
    <location>
        <begin position="238"/>
        <end position="248"/>
    </location>
</feature>
<accession>A0A8X7YG89</accession>
<dbReference type="Proteomes" id="UP000886885">
    <property type="component" value="Chromosome 13A"/>
</dbReference>
<evidence type="ECO:0000256" key="1">
    <source>
        <dbReference type="SAM" id="MobiDB-lite"/>
    </source>
</evidence>
<gene>
    <name evidence="2" type="ORF">POTOM_044469</name>
</gene>
<keyword evidence="3" id="KW-1185">Reference proteome</keyword>
<proteinExistence type="predicted"/>
<protein>
    <submittedName>
        <fullName evidence="2">Uncharacterized protein</fullName>
    </submittedName>
</protein>
<comment type="caution">
    <text evidence="2">The sequence shown here is derived from an EMBL/GenBank/DDBJ whole genome shotgun (WGS) entry which is preliminary data.</text>
</comment>
<name>A0A8X7YG89_POPTO</name>
<evidence type="ECO:0000313" key="2">
    <source>
        <dbReference type="EMBL" id="KAG6752248.1"/>
    </source>
</evidence>